<evidence type="ECO:0000313" key="1">
    <source>
        <dbReference type="EMBL" id="OOV86435.1"/>
    </source>
</evidence>
<organism evidence="1 2">
    <name type="scientific">Oceanospirillum linum</name>
    <dbReference type="NCBI Taxonomy" id="966"/>
    <lineage>
        <taxon>Bacteria</taxon>
        <taxon>Pseudomonadati</taxon>
        <taxon>Pseudomonadota</taxon>
        <taxon>Gammaproteobacteria</taxon>
        <taxon>Oceanospirillales</taxon>
        <taxon>Oceanospirillaceae</taxon>
        <taxon>Oceanospirillum</taxon>
    </lineage>
</organism>
<protein>
    <recommendedName>
        <fullName evidence="3">Outer membrane protein assembly factor BamC</fullName>
    </recommendedName>
</protein>
<comment type="caution">
    <text evidence="1">The sequence shown here is derived from an EMBL/GenBank/DDBJ whole genome shotgun (WGS) entry which is preliminary data.</text>
</comment>
<dbReference type="Proteomes" id="UP000190064">
    <property type="component" value="Unassembled WGS sequence"/>
</dbReference>
<dbReference type="PROSITE" id="PS51257">
    <property type="entry name" value="PROKAR_LIPOPROTEIN"/>
    <property type="match status" value="1"/>
</dbReference>
<dbReference type="STRING" id="966.BTA35_0213045"/>
<accession>A0A1T1H9E7</accession>
<proteinExistence type="predicted"/>
<name>A0A1T1H9E7_OCELI</name>
<keyword evidence="2" id="KW-1185">Reference proteome</keyword>
<reference evidence="1" key="1">
    <citation type="submission" date="2017-02" db="EMBL/GenBank/DDBJ databases">
        <title>Draft Genome Sequence of the Salt Water Bacterium Oceanospirillum linum ATCC 11336.</title>
        <authorList>
            <person name="Trachtenberg A.M."/>
            <person name="Carney J.G."/>
            <person name="Linnane J.D."/>
            <person name="Rheaume B.A."/>
            <person name="Pitts N.L."/>
            <person name="Mykles D.L."/>
            <person name="Maclea K.S."/>
        </authorList>
    </citation>
    <scope>NUCLEOTIDE SEQUENCE [LARGE SCALE GENOMIC DNA]</scope>
    <source>
        <strain evidence="1">ATCC 11336</strain>
    </source>
</reference>
<evidence type="ECO:0008006" key="3">
    <source>
        <dbReference type="Google" id="ProtNLM"/>
    </source>
</evidence>
<dbReference type="RefSeq" id="WP_078320251.1">
    <property type="nucleotide sequence ID" value="NZ_FXTS01000007.1"/>
</dbReference>
<evidence type="ECO:0000313" key="2">
    <source>
        <dbReference type="Proteomes" id="UP000190064"/>
    </source>
</evidence>
<dbReference type="AlphaFoldDB" id="A0A1T1H9E7"/>
<gene>
    <name evidence="1" type="ORF">BTA35_0213045</name>
</gene>
<sequence>MSRKDLNKLTAGCLVLTGFLLAGCSSSGYYYDRKTDYADAKEYPAISLPDSAGARQLKQVMPLPDITAQEQLDDEFTVPRPDAMPVVDEDLPPSELKEFTAAEGIDSRLWLSISNPPAVAWPMLQSQFEQLNWRVETANPSTGHISFVPDNQLNAQPVLAVLRQGIRGGFSDLELLNRQGGVRTDSAAKALLSQMNARFFGQELTSQSVSLLAQNISREKTIALQATGGEDPVLVLGTDADRTWIGLELLLTEQFSEDEQRLLSADAVKREFTIVWLPEEERSSFLTRWASKPGPESQYQLILTGSSPVSIRVQQNGKAVNPWEARQILMSVRKLLN</sequence>
<dbReference type="EMBL" id="MTSD02000006">
    <property type="protein sequence ID" value="OOV86435.1"/>
    <property type="molecule type" value="Genomic_DNA"/>
</dbReference>